<evidence type="ECO:0000313" key="3">
    <source>
        <dbReference type="EMBL" id="CAD5228461.1"/>
    </source>
</evidence>
<sequence>MTSSSFTIKLFFLLAMACCCAQVKNDPPRFFDLNVNKLDIYEYQVAVKLMLKMKAKKLLRSADTTSQKLYEICSRDAKIIPELARCVVNLMDRHHTSIEVDFQNEDNPIVMFIRSVRRDWSNSNWRAKRAINGGSEPTVDNSGSRERYRTDSRISPYSSYARLVERRRFLKKQKETEQVIEAKKVQEEADTKELPETFQKLNKIKSYLKKAEYCQNFMNEMARRSSRFIRGINQTVTFENQPPSTLSAVERIVNVFANSQSFKKLSILSPRLFGLFPKEKSTGPQFLSPDLLSFHDKGLFSIPSIFQNLSVDSGEMYQWIDLLMKITGASRQIDEIFDKSKDDIDFIETKAYPKIVEFEERLKQFEEVRKSYSEDQRDQLETDGYTFTTPFQSKVLFGKTSEYDFYTPNQREKLLEDKIRELARRTPNRVKRQESPDTEHHGPQLVVLEPWAFEHREGAVALEGIILSPHAFAGDFVSPEFFTMHLLSPSAFFYSLLSPLVLFTRILSPSAFRAEILSPEVLDAYILNPEAILAEILSPKFLDLRIASPRALSFEVLNPIILSPRVASPEHLAFRVLSPSILSPHIASDGHLNVEILSPHLLSGHGAPGHDTEESHHFSPEHHHEHGDNAFDHLFGA</sequence>
<keyword evidence="2" id="KW-0732">Signal</keyword>
<proteinExistence type="predicted"/>
<name>A0A1I7RIT0_BURXY</name>
<evidence type="ECO:0000313" key="6">
    <source>
        <dbReference type="Proteomes" id="UP000659654"/>
    </source>
</evidence>
<protein>
    <submittedName>
        <fullName evidence="3">(pine wood nematode) hypothetical protein</fullName>
    </submittedName>
</protein>
<dbReference type="EMBL" id="CAJFDI010000004">
    <property type="protein sequence ID" value="CAD5228461.1"/>
    <property type="molecule type" value="Genomic_DNA"/>
</dbReference>
<organism evidence="5 7">
    <name type="scientific">Bursaphelenchus xylophilus</name>
    <name type="common">Pinewood nematode worm</name>
    <name type="synonym">Aphelenchoides xylophilus</name>
    <dbReference type="NCBI Taxonomy" id="6326"/>
    <lineage>
        <taxon>Eukaryota</taxon>
        <taxon>Metazoa</taxon>
        <taxon>Ecdysozoa</taxon>
        <taxon>Nematoda</taxon>
        <taxon>Chromadorea</taxon>
        <taxon>Rhabditida</taxon>
        <taxon>Tylenchina</taxon>
        <taxon>Tylenchomorpha</taxon>
        <taxon>Aphelenchoidea</taxon>
        <taxon>Aphelenchoididae</taxon>
        <taxon>Bursaphelenchus</taxon>
    </lineage>
</organism>
<dbReference type="PANTHER" id="PTHR21523">
    <property type="match status" value="1"/>
</dbReference>
<dbReference type="Proteomes" id="UP000582659">
    <property type="component" value="Unassembled WGS sequence"/>
</dbReference>
<evidence type="ECO:0000256" key="2">
    <source>
        <dbReference type="SAM" id="SignalP"/>
    </source>
</evidence>
<evidence type="ECO:0000313" key="4">
    <source>
        <dbReference type="EMBL" id="CAG9119070.1"/>
    </source>
</evidence>
<evidence type="ECO:0000313" key="7">
    <source>
        <dbReference type="WBParaSite" id="BXY_0061200.1"/>
    </source>
</evidence>
<evidence type="ECO:0000256" key="1">
    <source>
        <dbReference type="SAM" id="MobiDB-lite"/>
    </source>
</evidence>
<dbReference type="EMBL" id="CAJFCV020000004">
    <property type="protein sequence ID" value="CAG9119070.1"/>
    <property type="molecule type" value="Genomic_DNA"/>
</dbReference>
<keyword evidence="6" id="KW-1185">Reference proteome</keyword>
<feature type="region of interest" description="Disordered" evidence="1">
    <location>
        <begin position="603"/>
        <end position="626"/>
    </location>
</feature>
<gene>
    <name evidence="3" type="ORF">BXYJ_LOCUS10456</name>
</gene>
<accession>A0A1I7RIT0</accession>
<dbReference type="OrthoDB" id="5870064at2759"/>
<dbReference type="AlphaFoldDB" id="A0A1I7RIT0"/>
<dbReference type="Proteomes" id="UP000659654">
    <property type="component" value="Unassembled WGS sequence"/>
</dbReference>
<evidence type="ECO:0000313" key="5">
    <source>
        <dbReference type="Proteomes" id="UP000095284"/>
    </source>
</evidence>
<dbReference type="WBParaSite" id="BXY_0061200.1">
    <property type="protein sequence ID" value="BXY_0061200.1"/>
    <property type="gene ID" value="BXY_0061200"/>
</dbReference>
<feature type="region of interest" description="Disordered" evidence="1">
    <location>
        <begin position="131"/>
        <end position="151"/>
    </location>
</feature>
<dbReference type="Pfam" id="PF04870">
    <property type="entry name" value="Moulting_cycle"/>
    <property type="match status" value="1"/>
</dbReference>
<reference evidence="7" key="1">
    <citation type="submission" date="2016-11" db="UniProtKB">
        <authorList>
            <consortium name="WormBaseParasite"/>
        </authorList>
    </citation>
    <scope>IDENTIFICATION</scope>
</reference>
<dbReference type="Proteomes" id="UP000095284">
    <property type="component" value="Unplaced"/>
</dbReference>
<feature type="compositionally biased region" description="Basic and acidic residues" evidence="1">
    <location>
        <begin position="608"/>
        <end position="626"/>
    </location>
</feature>
<feature type="signal peptide" evidence="2">
    <location>
        <begin position="1"/>
        <end position="21"/>
    </location>
</feature>
<feature type="chain" id="PRO_5035359098" evidence="2">
    <location>
        <begin position="22"/>
        <end position="637"/>
    </location>
</feature>
<reference evidence="4" key="2">
    <citation type="submission" date="2020-08" db="EMBL/GenBank/DDBJ databases">
        <authorList>
            <person name="Kikuchi T."/>
        </authorList>
    </citation>
    <scope>NUCLEOTIDE SEQUENCE</scope>
    <source>
        <strain evidence="3">Ka4C1</strain>
    </source>
</reference>
<dbReference type="InterPro" id="IPR006954">
    <property type="entry name" value="Mlt-10-like"/>
</dbReference>
<dbReference type="PANTHER" id="PTHR21523:SF38">
    <property type="entry name" value="MLT-TEN (MLT-10) RELATED"/>
    <property type="match status" value="1"/>
</dbReference>